<keyword evidence="5 7" id="KW-0472">Membrane</keyword>
<dbReference type="PANTHER" id="PTHR42718">
    <property type="entry name" value="MAJOR FACILITATOR SUPERFAMILY MULTIDRUG TRANSPORTER MFSC"/>
    <property type="match status" value="1"/>
</dbReference>
<evidence type="ECO:0000256" key="5">
    <source>
        <dbReference type="ARBA" id="ARBA00023136"/>
    </source>
</evidence>
<evidence type="ECO:0000313" key="9">
    <source>
        <dbReference type="EMBL" id="KAF9509240.1"/>
    </source>
</evidence>
<dbReference type="PANTHER" id="PTHR42718:SF9">
    <property type="entry name" value="MAJOR FACILITATOR SUPERFAMILY MULTIDRUG TRANSPORTER MFSC"/>
    <property type="match status" value="1"/>
</dbReference>
<dbReference type="InterPro" id="IPR011701">
    <property type="entry name" value="MFS"/>
</dbReference>
<evidence type="ECO:0000256" key="6">
    <source>
        <dbReference type="SAM" id="MobiDB-lite"/>
    </source>
</evidence>
<keyword evidence="3 7" id="KW-0812">Transmembrane</keyword>
<feature type="transmembrane region" description="Helical" evidence="7">
    <location>
        <begin position="135"/>
        <end position="153"/>
    </location>
</feature>
<protein>
    <recommendedName>
        <fullName evidence="8">Major facilitator superfamily (MFS) profile domain-containing protein</fullName>
    </recommendedName>
</protein>
<evidence type="ECO:0000256" key="1">
    <source>
        <dbReference type="ARBA" id="ARBA00004141"/>
    </source>
</evidence>
<evidence type="ECO:0000256" key="7">
    <source>
        <dbReference type="SAM" id="Phobius"/>
    </source>
</evidence>
<dbReference type="PROSITE" id="PS50850">
    <property type="entry name" value="MFS"/>
    <property type="match status" value="1"/>
</dbReference>
<feature type="transmembrane region" description="Helical" evidence="7">
    <location>
        <begin position="253"/>
        <end position="273"/>
    </location>
</feature>
<accession>A0A9P6ANT2</accession>
<comment type="subcellular location">
    <subcellularLocation>
        <location evidence="1">Membrane</location>
        <topology evidence="1">Multi-pass membrane protein</topology>
    </subcellularLocation>
</comment>
<feature type="transmembrane region" description="Helical" evidence="7">
    <location>
        <begin position="367"/>
        <end position="389"/>
    </location>
</feature>
<evidence type="ECO:0000256" key="2">
    <source>
        <dbReference type="ARBA" id="ARBA00022448"/>
    </source>
</evidence>
<dbReference type="GO" id="GO:0016020">
    <property type="term" value="C:membrane"/>
    <property type="evidence" value="ECO:0007669"/>
    <property type="project" value="UniProtKB-SubCell"/>
</dbReference>
<feature type="region of interest" description="Disordered" evidence="6">
    <location>
        <begin position="493"/>
        <end position="517"/>
    </location>
</feature>
<feature type="transmembrane region" description="Helical" evidence="7">
    <location>
        <begin position="285"/>
        <end position="305"/>
    </location>
</feature>
<name>A0A9P6ANT2_9AGAM</name>
<feature type="transmembrane region" description="Helical" evidence="7">
    <location>
        <begin position="74"/>
        <end position="91"/>
    </location>
</feature>
<dbReference type="InterPro" id="IPR036259">
    <property type="entry name" value="MFS_trans_sf"/>
</dbReference>
<proteinExistence type="predicted"/>
<dbReference type="SUPFAM" id="SSF103473">
    <property type="entry name" value="MFS general substrate transporter"/>
    <property type="match status" value="1"/>
</dbReference>
<dbReference type="OrthoDB" id="2130629at2759"/>
<feature type="transmembrane region" description="Helical" evidence="7">
    <location>
        <begin position="423"/>
        <end position="443"/>
    </location>
</feature>
<sequence>MVLNVYAAGNGFTAALPTIGKDLHIMEGNLQWVVSSYTLTSGCFLLLLVHLLYHRCGFVHNEISMDVMRAFQGLGPAASIPVALGILAQSFECGSTIRTIAFATFSSGAPIGGAFGGTMGGALTQLTKLSWRSAFLLNAGPGALTFVIGLLAIDPDRHHLDPNLDRRVDWIGAALITSGLVLFTFAIGDGETAVRGWRTGYIIATLIVSLVLIAVFIYWGWVLDQEAALPSGQSRRAQPLVSLKLFVRANGRLAVMQTMAFFIWAGFCSWMFYAQAGLTPILSMLRMLPMSVTGVFCNVVVALAVAHVQGIILVALGCIMTGLAPLLFALIKVNAPYWLSVGADFIFASGSIYVAKVSLPHEQSLAAGLFNTLMQVGASLGLALSSIVLDKTIRKETRRLNASQPAVSPQLTAKAGLLAGYRAVQWLNFGFVMFGLVLALVFLRDIGVIARKLRPPVHPQGRPKLIEPDEKVVDPTPVEQSPIYVEDIETLGFENPAPHSDVGVATREPSEGQTRTS</sequence>
<dbReference type="Proteomes" id="UP000886523">
    <property type="component" value="Unassembled WGS sequence"/>
</dbReference>
<feature type="region of interest" description="Disordered" evidence="6">
    <location>
        <begin position="459"/>
        <end position="478"/>
    </location>
</feature>
<feature type="transmembrane region" description="Helical" evidence="7">
    <location>
        <begin position="337"/>
        <end position="355"/>
    </location>
</feature>
<comment type="caution">
    <text evidence="9">The sequence shown here is derived from an EMBL/GenBank/DDBJ whole genome shotgun (WGS) entry which is preliminary data.</text>
</comment>
<dbReference type="Pfam" id="PF07690">
    <property type="entry name" value="MFS_1"/>
    <property type="match status" value="1"/>
</dbReference>
<feature type="transmembrane region" description="Helical" evidence="7">
    <location>
        <begin position="32"/>
        <end position="53"/>
    </location>
</feature>
<evidence type="ECO:0000256" key="4">
    <source>
        <dbReference type="ARBA" id="ARBA00022989"/>
    </source>
</evidence>
<keyword evidence="10" id="KW-1185">Reference proteome</keyword>
<dbReference type="AlphaFoldDB" id="A0A9P6ANT2"/>
<dbReference type="InterPro" id="IPR020846">
    <property type="entry name" value="MFS_dom"/>
</dbReference>
<keyword evidence="2" id="KW-0813">Transport</keyword>
<feature type="transmembrane region" description="Helical" evidence="7">
    <location>
        <begin position="311"/>
        <end position="330"/>
    </location>
</feature>
<keyword evidence="4 7" id="KW-1133">Transmembrane helix</keyword>
<feature type="transmembrane region" description="Helical" evidence="7">
    <location>
        <begin position="97"/>
        <end position="123"/>
    </location>
</feature>
<feature type="transmembrane region" description="Helical" evidence="7">
    <location>
        <begin position="200"/>
        <end position="221"/>
    </location>
</feature>
<organism evidence="9 10">
    <name type="scientific">Hydnum rufescens UP504</name>
    <dbReference type="NCBI Taxonomy" id="1448309"/>
    <lineage>
        <taxon>Eukaryota</taxon>
        <taxon>Fungi</taxon>
        <taxon>Dikarya</taxon>
        <taxon>Basidiomycota</taxon>
        <taxon>Agaricomycotina</taxon>
        <taxon>Agaricomycetes</taxon>
        <taxon>Cantharellales</taxon>
        <taxon>Hydnaceae</taxon>
        <taxon>Hydnum</taxon>
    </lineage>
</organism>
<evidence type="ECO:0000259" key="8">
    <source>
        <dbReference type="PROSITE" id="PS50850"/>
    </source>
</evidence>
<dbReference type="GO" id="GO:0022857">
    <property type="term" value="F:transmembrane transporter activity"/>
    <property type="evidence" value="ECO:0007669"/>
    <property type="project" value="InterPro"/>
</dbReference>
<reference evidence="9" key="1">
    <citation type="journal article" date="2020" name="Nat. Commun.">
        <title>Large-scale genome sequencing of mycorrhizal fungi provides insights into the early evolution of symbiotic traits.</title>
        <authorList>
            <person name="Miyauchi S."/>
            <person name="Kiss E."/>
            <person name="Kuo A."/>
            <person name="Drula E."/>
            <person name="Kohler A."/>
            <person name="Sanchez-Garcia M."/>
            <person name="Morin E."/>
            <person name="Andreopoulos B."/>
            <person name="Barry K.W."/>
            <person name="Bonito G."/>
            <person name="Buee M."/>
            <person name="Carver A."/>
            <person name="Chen C."/>
            <person name="Cichocki N."/>
            <person name="Clum A."/>
            <person name="Culley D."/>
            <person name="Crous P.W."/>
            <person name="Fauchery L."/>
            <person name="Girlanda M."/>
            <person name="Hayes R.D."/>
            <person name="Keri Z."/>
            <person name="LaButti K."/>
            <person name="Lipzen A."/>
            <person name="Lombard V."/>
            <person name="Magnuson J."/>
            <person name="Maillard F."/>
            <person name="Murat C."/>
            <person name="Nolan M."/>
            <person name="Ohm R.A."/>
            <person name="Pangilinan J."/>
            <person name="Pereira M.F."/>
            <person name="Perotto S."/>
            <person name="Peter M."/>
            <person name="Pfister S."/>
            <person name="Riley R."/>
            <person name="Sitrit Y."/>
            <person name="Stielow J.B."/>
            <person name="Szollosi G."/>
            <person name="Zifcakova L."/>
            <person name="Stursova M."/>
            <person name="Spatafora J.W."/>
            <person name="Tedersoo L."/>
            <person name="Vaario L.M."/>
            <person name="Yamada A."/>
            <person name="Yan M."/>
            <person name="Wang P."/>
            <person name="Xu J."/>
            <person name="Bruns T."/>
            <person name="Baldrian P."/>
            <person name="Vilgalys R."/>
            <person name="Dunand C."/>
            <person name="Henrissat B."/>
            <person name="Grigoriev I.V."/>
            <person name="Hibbett D."/>
            <person name="Nagy L.G."/>
            <person name="Martin F.M."/>
        </authorList>
    </citation>
    <scope>NUCLEOTIDE SEQUENCE</scope>
    <source>
        <strain evidence="9">UP504</strain>
    </source>
</reference>
<gene>
    <name evidence="9" type="ORF">BS47DRAFT_1349492</name>
</gene>
<feature type="domain" description="Major facilitator superfamily (MFS) profile" evidence="8">
    <location>
        <begin position="1"/>
        <end position="447"/>
    </location>
</feature>
<feature type="compositionally biased region" description="Basic and acidic residues" evidence="6">
    <location>
        <begin position="464"/>
        <end position="473"/>
    </location>
</feature>
<dbReference type="Gene3D" id="1.20.1250.20">
    <property type="entry name" value="MFS general substrate transporter like domains"/>
    <property type="match status" value="2"/>
</dbReference>
<dbReference type="EMBL" id="MU129040">
    <property type="protein sequence ID" value="KAF9509240.1"/>
    <property type="molecule type" value="Genomic_DNA"/>
</dbReference>
<evidence type="ECO:0000256" key="3">
    <source>
        <dbReference type="ARBA" id="ARBA00022692"/>
    </source>
</evidence>
<evidence type="ECO:0000313" key="10">
    <source>
        <dbReference type="Proteomes" id="UP000886523"/>
    </source>
</evidence>
<feature type="transmembrane region" description="Helical" evidence="7">
    <location>
        <begin position="168"/>
        <end position="188"/>
    </location>
</feature>